<accession>A0ABT3QZC7</accession>
<dbReference type="GO" id="GO:0004497">
    <property type="term" value="F:monooxygenase activity"/>
    <property type="evidence" value="ECO:0007669"/>
    <property type="project" value="UniProtKB-KW"/>
</dbReference>
<evidence type="ECO:0000256" key="5">
    <source>
        <dbReference type="ARBA" id="ARBA00023033"/>
    </source>
</evidence>
<dbReference type="SUPFAM" id="SSF54373">
    <property type="entry name" value="FAD-linked reductases, C-terminal domain"/>
    <property type="match status" value="1"/>
</dbReference>
<proteinExistence type="predicted"/>
<dbReference type="PRINTS" id="PR00420">
    <property type="entry name" value="RNGMNOXGNASE"/>
</dbReference>
<dbReference type="Pfam" id="PF01494">
    <property type="entry name" value="FAD_binding_3"/>
    <property type="match status" value="1"/>
</dbReference>
<dbReference type="PANTHER" id="PTHR13789">
    <property type="entry name" value="MONOOXYGENASE"/>
    <property type="match status" value="1"/>
</dbReference>
<dbReference type="InterPro" id="IPR036188">
    <property type="entry name" value="FAD/NAD-bd_sf"/>
</dbReference>
<evidence type="ECO:0000256" key="2">
    <source>
        <dbReference type="ARBA" id="ARBA00022630"/>
    </source>
</evidence>
<dbReference type="PANTHER" id="PTHR13789:SF318">
    <property type="entry name" value="GERANYLGERANYL DIPHOSPHATE REDUCTASE"/>
    <property type="match status" value="1"/>
</dbReference>
<dbReference type="EMBL" id="JAPEVI010000003">
    <property type="protein sequence ID" value="MCX2722286.1"/>
    <property type="molecule type" value="Genomic_DNA"/>
</dbReference>
<dbReference type="RefSeq" id="WP_265961979.1">
    <property type="nucleotide sequence ID" value="NZ_JAPEVI010000003.1"/>
</dbReference>
<evidence type="ECO:0000313" key="8">
    <source>
        <dbReference type="Proteomes" id="UP001300261"/>
    </source>
</evidence>
<keyword evidence="8" id="KW-1185">Reference proteome</keyword>
<dbReference type="Proteomes" id="UP001300261">
    <property type="component" value="Unassembled WGS sequence"/>
</dbReference>
<evidence type="ECO:0000313" key="7">
    <source>
        <dbReference type="EMBL" id="MCX2722286.1"/>
    </source>
</evidence>
<dbReference type="SUPFAM" id="SSF51905">
    <property type="entry name" value="FAD/NAD(P)-binding domain"/>
    <property type="match status" value="1"/>
</dbReference>
<keyword evidence="5 7" id="KW-0503">Monooxygenase</keyword>
<evidence type="ECO:0000256" key="1">
    <source>
        <dbReference type="ARBA" id="ARBA00001974"/>
    </source>
</evidence>
<dbReference type="Gene3D" id="3.50.50.60">
    <property type="entry name" value="FAD/NAD(P)-binding domain"/>
    <property type="match status" value="1"/>
</dbReference>
<sequence>MTQDGDVQHPIVIAGAGIGGLAAALALAQQGHRIVLMDRARQLSEVGAGLQLSPNACSALDRLGVLDALKPVVCAPDSLRIWSGRSGRQLGRVQLGSFIEQRHGYPFWVVHRADLQRILLDKVRETPGITLRLGAEVLDLAPSPYEHLVCIYQDENETGNLHCRALIGADGVWSKTRKIVPRHQNAHFSGQVAYRATIPIDKVAPRWTRDSGLWLHSNSHLVHYPVRGDRELNVVALAEEAWQDETWSAKADKEALLHRFKDWPSDVRNLLRLPETWLKWALCSVDALGPWTHGHVALMGDAAHAMLPYMAQGAAMAIEDAIVLARHLPGDVKNIPAALRAFERSRKPRVSHIQSIAFRNARVFHYTGVPALARDTVLRLSKPARMTARFDGIYSWTADQ</sequence>
<dbReference type="InterPro" id="IPR002938">
    <property type="entry name" value="FAD-bd"/>
</dbReference>
<evidence type="ECO:0000256" key="4">
    <source>
        <dbReference type="ARBA" id="ARBA00023002"/>
    </source>
</evidence>
<name>A0ABT3QZC7_9HYPH</name>
<organism evidence="7 8">
    <name type="scientific">Roseibium salinum</name>
    <dbReference type="NCBI Taxonomy" id="1604349"/>
    <lineage>
        <taxon>Bacteria</taxon>
        <taxon>Pseudomonadati</taxon>
        <taxon>Pseudomonadota</taxon>
        <taxon>Alphaproteobacteria</taxon>
        <taxon>Hyphomicrobiales</taxon>
        <taxon>Stappiaceae</taxon>
        <taxon>Roseibium</taxon>
    </lineage>
</organism>
<feature type="domain" description="FAD-binding" evidence="6">
    <location>
        <begin position="10"/>
        <end position="350"/>
    </location>
</feature>
<keyword evidence="2" id="KW-0285">Flavoprotein</keyword>
<comment type="caution">
    <text evidence="7">The sequence shown here is derived from an EMBL/GenBank/DDBJ whole genome shotgun (WGS) entry which is preliminary data.</text>
</comment>
<evidence type="ECO:0000256" key="3">
    <source>
        <dbReference type="ARBA" id="ARBA00022827"/>
    </source>
</evidence>
<protein>
    <submittedName>
        <fullName evidence="7">FAD-dependent monooxygenase</fullName>
    </submittedName>
</protein>
<reference evidence="7 8" key="1">
    <citation type="journal article" date="2016" name="Int. J. Syst. Evol. Microbiol.">
        <title>Labrenzia salina sp. nov., isolated from the rhizosphere of the halophyte Arthrocnemum macrostachyum.</title>
        <authorList>
            <person name="Camacho M."/>
            <person name="Redondo-Gomez S."/>
            <person name="Rodriguez-Llorente I."/>
            <person name="Rohde M."/>
            <person name="Sproer C."/>
            <person name="Schumann P."/>
            <person name="Klenk H.P."/>
            <person name="Montero-Calasanz M.D.C."/>
        </authorList>
    </citation>
    <scope>NUCLEOTIDE SEQUENCE [LARGE SCALE GENOMIC DNA]</scope>
    <source>
        <strain evidence="7 8">DSM 29163</strain>
    </source>
</reference>
<keyword evidence="4" id="KW-0560">Oxidoreductase</keyword>
<dbReference type="InterPro" id="IPR050493">
    <property type="entry name" value="FAD-dep_Monooxygenase_BioMet"/>
</dbReference>
<comment type="cofactor">
    <cofactor evidence="1">
        <name>FAD</name>
        <dbReference type="ChEBI" id="CHEBI:57692"/>
    </cofactor>
</comment>
<gene>
    <name evidence="7" type="ORF">ON753_07690</name>
</gene>
<keyword evidence="3" id="KW-0274">FAD</keyword>
<evidence type="ECO:0000259" key="6">
    <source>
        <dbReference type="Pfam" id="PF01494"/>
    </source>
</evidence>